<accession>A7RZN4</accession>
<dbReference type="EMBL" id="DS469557">
    <property type="protein sequence ID" value="EDO43131.1"/>
    <property type="molecule type" value="Genomic_DNA"/>
</dbReference>
<dbReference type="KEGG" id="nve:5515050"/>
<dbReference type="HOGENOM" id="CLU_004675_2_0_1"/>
<feature type="domain" description="DNA-directed DNA polymerase family A palm" evidence="2">
    <location>
        <begin position="1"/>
        <end position="191"/>
    </location>
</feature>
<dbReference type="eggNOG" id="KOG0950">
    <property type="taxonomic scope" value="Eukaryota"/>
</dbReference>
<dbReference type="AlphaFoldDB" id="A7RZN4"/>
<sequence length="203" mass="23065">DFQSIELRLLANLSDDPDLLRVFNDSTSIDIFTKLTSQWLGVPPVKVDFKERERTKRIVYSVIYGVGRERLGNTLCVEPNEAKGFMESFLGKFPGINEFSRKCIEDCNTNGFVSTIFKRKRWIPHIKSRDFQIRSQAERQAVNFVVQGSAADLCKSAMIQIVHALEKDVSLKARLLLQIHDELLLEVADTDIDRVKGSSALAF</sequence>
<dbReference type="PhylomeDB" id="A7RZN4"/>
<proteinExistence type="predicted"/>
<name>A7RZN4_NEMVE</name>
<gene>
    <name evidence="3" type="ORF">NEMVEDRAFT_v1g98820</name>
</gene>
<protein>
    <recommendedName>
        <fullName evidence="2">DNA-directed DNA polymerase family A palm domain-containing protein</fullName>
    </recommendedName>
</protein>
<evidence type="ECO:0000259" key="2">
    <source>
        <dbReference type="SMART" id="SM00482"/>
    </source>
</evidence>
<dbReference type="FunFam" id="1.10.150.20:FF:000002">
    <property type="entry name" value="DNA polymerase I"/>
    <property type="match status" value="1"/>
</dbReference>
<dbReference type="PANTHER" id="PTHR10133">
    <property type="entry name" value="DNA POLYMERASE I"/>
    <property type="match status" value="1"/>
</dbReference>
<evidence type="ECO:0000313" key="3">
    <source>
        <dbReference type="EMBL" id="EDO43131.1"/>
    </source>
</evidence>
<dbReference type="Gene3D" id="1.10.150.20">
    <property type="entry name" value="5' to 3' exonuclease, C-terminal subdomain"/>
    <property type="match status" value="1"/>
</dbReference>
<dbReference type="GO" id="GO:0003887">
    <property type="term" value="F:DNA-directed DNA polymerase activity"/>
    <property type="evidence" value="ECO:0007669"/>
    <property type="project" value="InterPro"/>
</dbReference>
<dbReference type="SMART" id="SM00482">
    <property type="entry name" value="POLAc"/>
    <property type="match status" value="1"/>
</dbReference>
<evidence type="ECO:0000313" key="4">
    <source>
        <dbReference type="Proteomes" id="UP000001593"/>
    </source>
</evidence>
<dbReference type="InParanoid" id="A7RZN4"/>
<dbReference type="Proteomes" id="UP000001593">
    <property type="component" value="Unassembled WGS sequence"/>
</dbReference>
<dbReference type="STRING" id="45351.A7RZN4"/>
<dbReference type="OMA" id="VANNMEN"/>
<dbReference type="PRINTS" id="PR00868">
    <property type="entry name" value="DNAPOLI"/>
</dbReference>
<dbReference type="InterPro" id="IPR043502">
    <property type="entry name" value="DNA/RNA_pol_sf"/>
</dbReference>
<dbReference type="Pfam" id="PF00476">
    <property type="entry name" value="DNA_pol_A"/>
    <property type="match status" value="1"/>
</dbReference>
<keyword evidence="4" id="KW-1185">Reference proteome</keyword>
<keyword evidence="1" id="KW-0235">DNA replication</keyword>
<organism evidence="3 4">
    <name type="scientific">Nematostella vectensis</name>
    <name type="common">Starlet sea anemone</name>
    <dbReference type="NCBI Taxonomy" id="45351"/>
    <lineage>
        <taxon>Eukaryota</taxon>
        <taxon>Metazoa</taxon>
        <taxon>Cnidaria</taxon>
        <taxon>Anthozoa</taxon>
        <taxon>Hexacorallia</taxon>
        <taxon>Actiniaria</taxon>
        <taxon>Edwardsiidae</taxon>
        <taxon>Nematostella</taxon>
    </lineage>
</organism>
<dbReference type="SUPFAM" id="SSF56672">
    <property type="entry name" value="DNA/RNA polymerases"/>
    <property type="match status" value="1"/>
</dbReference>
<dbReference type="InterPro" id="IPR002298">
    <property type="entry name" value="DNA_polymerase_A"/>
</dbReference>
<evidence type="ECO:0000256" key="1">
    <source>
        <dbReference type="ARBA" id="ARBA00022705"/>
    </source>
</evidence>
<dbReference type="Gene3D" id="3.30.70.370">
    <property type="match status" value="1"/>
</dbReference>
<dbReference type="PANTHER" id="PTHR10133:SF27">
    <property type="entry name" value="DNA POLYMERASE NU"/>
    <property type="match status" value="1"/>
</dbReference>
<dbReference type="GO" id="GO:0006261">
    <property type="term" value="P:DNA-templated DNA replication"/>
    <property type="evidence" value="ECO:0007669"/>
    <property type="project" value="InterPro"/>
</dbReference>
<dbReference type="GO" id="GO:0006281">
    <property type="term" value="P:DNA repair"/>
    <property type="evidence" value="ECO:0007669"/>
    <property type="project" value="UniProtKB-ARBA"/>
</dbReference>
<dbReference type="GO" id="GO:0003677">
    <property type="term" value="F:DNA binding"/>
    <property type="evidence" value="ECO:0007669"/>
    <property type="project" value="InterPro"/>
</dbReference>
<feature type="non-terminal residue" evidence="3">
    <location>
        <position position="1"/>
    </location>
</feature>
<dbReference type="InterPro" id="IPR001098">
    <property type="entry name" value="DNA-dir_DNA_pol_A_palm_dom"/>
</dbReference>
<reference evidence="3 4" key="1">
    <citation type="journal article" date="2007" name="Science">
        <title>Sea anemone genome reveals ancestral eumetazoan gene repertoire and genomic organization.</title>
        <authorList>
            <person name="Putnam N.H."/>
            <person name="Srivastava M."/>
            <person name="Hellsten U."/>
            <person name="Dirks B."/>
            <person name="Chapman J."/>
            <person name="Salamov A."/>
            <person name="Terry A."/>
            <person name="Shapiro H."/>
            <person name="Lindquist E."/>
            <person name="Kapitonov V.V."/>
            <person name="Jurka J."/>
            <person name="Genikhovich G."/>
            <person name="Grigoriev I.V."/>
            <person name="Lucas S.M."/>
            <person name="Steele R.E."/>
            <person name="Finnerty J.R."/>
            <person name="Technau U."/>
            <person name="Martindale M.Q."/>
            <person name="Rokhsar D.S."/>
        </authorList>
    </citation>
    <scope>NUCLEOTIDE SEQUENCE [LARGE SCALE GENOMIC DNA]</scope>
    <source>
        <strain evidence="4">CH2 X CH6</strain>
    </source>
</reference>